<dbReference type="PANTHER" id="PTHR31355:SF22">
    <property type="entry name" value="TORTIFOLIA1-LIKE PROTEIN 2"/>
    <property type="match status" value="1"/>
</dbReference>
<dbReference type="InterPro" id="IPR011989">
    <property type="entry name" value="ARM-like"/>
</dbReference>
<dbReference type="SUPFAM" id="SSF48371">
    <property type="entry name" value="ARM repeat"/>
    <property type="match status" value="1"/>
</dbReference>
<evidence type="ECO:0000256" key="1">
    <source>
        <dbReference type="SAM" id="MobiDB-lite"/>
    </source>
</evidence>
<reference evidence="3 4" key="1">
    <citation type="submission" date="2020-10" db="EMBL/GenBank/DDBJ databases">
        <title>The Coptis chinensis genome and diversification of protoberbering-type alkaloids.</title>
        <authorList>
            <person name="Wang B."/>
            <person name="Shu S."/>
            <person name="Song C."/>
            <person name="Liu Y."/>
        </authorList>
    </citation>
    <scope>NUCLEOTIDE SEQUENCE [LARGE SCALE GENOMIC DNA]</scope>
    <source>
        <strain evidence="3">HL-2020</strain>
        <tissue evidence="3">Leaf</tissue>
    </source>
</reference>
<evidence type="ECO:0000259" key="2">
    <source>
        <dbReference type="SMART" id="SM01349"/>
    </source>
</evidence>
<evidence type="ECO:0000313" key="3">
    <source>
        <dbReference type="EMBL" id="KAF9616607.1"/>
    </source>
</evidence>
<dbReference type="InterPro" id="IPR057599">
    <property type="entry name" value="TORTIFOLIA1/TORL1-2_C"/>
</dbReference>
<feature type="region of interest" description="Disordered" evidence="1">
    <location>
        <begin position="294"/>
        <end position="314"/>
    </location>
</feature>
<dbReference type="GO" id="GO:0008017">
    <property type="term" value="F:microtubule binding"/>
    <property type="evidence" value="ECO:0007669"/>
    <property type="project" value="InterPro"/>
</dbReference>
<keyword evidence="4" id="KW-1185">Reference proteome</keyword>
<dbReference type="AlphaFoldDB" id="A0A835IHK3"/>
<dbReference type="Proteomes" id="UP000631114">
    <property type="component" value="Unassembled WGS sequence"/>
</dbReference>
<accession>A0A835IHK3</accession>
<evidence type="ECO:0000313" key="4">
    <source>
        <dbReference type="Proteomes" id="UP000631114"/>
    </source>
</evidence>
<dbReference type="EMBL" id="JADFTS010000003">
    <property type="protein sequence ID" value="KAF9616607.1"/>
    <property type="molecule type" value="Genomic_DNA"/>
</dbReference>
<comment type="caution">
    <text evidence="3">The sequence shown here is derived from an EMBL/GenBank/DDBJ whole genome shotgun (WGS) entry which is preliminary data.</text>
</comment>
<feature type="domain" description="TOG" evidence="2">
    <location>
        <begin position="40"/>
        <end position="280"/>
    </location>
</feature>
<dbReference type="OrthoDB" id="298726at2759"/>
<name>A0A835IHK3_9MAGN</name>
<protein>
    <recommendedName>
        <fullName evidence="2">TOG domain-containing protein</fullName>
    </recommendedName>
</protein>
<dbReference type="InterPro" id="IPR034085">
    <property type="entry name" value="TOG"/>
</dbReference>
<dbReference type="InterPro" id="IPR057600">
    <property type="entry name" value="TORTIFOLIA1/SINE1-2_N"/>
</dbReference>
<dbReference type="Pfam" id="PF24714">
    <property type="entry name" value="TOR1L1_N"/>
    <property type="match status" value="1"/>
</dbReference>
<organism evidence="3 4">
    <name type="scientific">Coptis chinensis</name>
    <dbReference type="NCBI Taxonomy" id="261450"/>
    <lineage>
        <taxon>Eukaryota</taxon>
        <taxon>Viridiplantae</taxon>
        <taxon>Streptophyta</taxon>
        <taxon>Embryophyta</taxon>
        <taxon>Tracheophyta</taxon>
        <taxon>Spermatophyta</taxon>
        <taxon>Magnoliopsida</taxon>
        <taxon>Ranunculales</taxon>
        <taxon>Ranunculaceae</taxon>
        <taxon>Coptidoideae</taxon>
        <taxon>Coptis</taxon>
    </lineage>
</organism>
<dbReference type="InterPro" id="IPR016024">
    <property type="entry name" value="ARM-type_fold"/>
</dbReference>
<dbReference type="Pfam" id="PF24713">
    <property type="entry name" value="TOR1L1_C"/>
    <property type="match status" value="1"/>
</dbReference>
<gene>
    <name evidence="3" type="ORF">IFM89_030776</name>
</gene>
<dbReference type="InterPro" id="IPR033337">
    <property type="entry name" value="TORTIFOLIA1/SINE1-2"/>
</dbReference>
<feature type="non-terminal residue" evidence="3">
    <location>
        <position position="1"/>
    </location>
</feature>
<sequence length="820" mass="89689">VFVMKKTRAHRPNPQFELKQRVVIALHKLADRDTIKIGIEELEKTAHGLTQEGIGPFLSCVLDTDSGHKTSVRKECVRVMGTLVRLHQDLLTQHIGKMLSTIVKRLKDPDSVVRDACVEVVAVFSSNLSKCGDDIFLVIVKPLFEALGEQNRQVQTGSALCLASVIDNAVSPPVSVLSRMLTRITKFLKNPHFMAKPAVIELIRSIVQAGGTPTQSGLSAAVRNIEEALKNSDWTTRKAASVALAGIAMSGDTLLRSIKASCVHSLESCRFDKVKPVRDSVLQALHCWKKLPGSDSCDPSEAGSSTKENFGGGDYSDLTSASEGGWKDIASKKLATCSVKKRIPLTARKACPSLAQGTQISKANDWHIEIATRKNCTVSSAYTYNEESKSNCCSNTFGRSDANGTVVQDIEYDYVSVDEKPESSSVSNHVTSSNFETKCVTDAYDCSENSALTSPMAMNHNSESGEIVSERLISQRLRERQSMDSTVTEVSPLGRQGCCSQTLNEMSSIQKQLLDIEMKQSNLMDLLQVFMGSTMDSLSTLQSKVLGLEHSVDRISQNLVQANNHSKVVNSKLSKGIQSVSSPRRLIYTPSSSLDIYNNQPSLTANSTRVVVGEAAFSKSRSSTSGTQDSKLGRDPRLNIVRSPAVKGKQQTFGCQPENVNCQTRNAEGVTSSAFNAIDKRRSLESKHTWWKRVKDFLCTGDLDSAFLEVLSSGDDLTLIELIDRTGPVLERLSPETVGEILSTLAVHFLDQRFLGSIIPWLQQVVDLSTTYGPGYLDLTAKARKEFLSAIQAAASKDFSNPADRRSIIQLALKLRQVWG</sequence>
<dbReference type="Gene3D" id="1.25.10.10">
    <property type="entry name" value="Leucine-rich Repeat Variant"/>
    <property type="match status" value="1"/>
</dbReference>
<proteinExistence type="predicted"/>
<dbReference type="SMART" id="SM01349">
    <property type="entry name" value="TOG"/>
    <property type="match status" value="1"/>
</dbReference>
<dbReference type="GO" id="GO:0005874">
    <property type="term" value="C:microtubule"/>
    <property type="evidence" value="ECO:0007669"/>
    <property type="project" value="InterPro"/>
</dbReference>
<dbReference type="PANTHER" id="PTHR31355">
    <property type="entry name" value="MICROTUBULE-ASSOCIATED PROTEIN TORTIFOLIA1"/>
    <property type="match status" value="1"/>
</dbReference>